<dbReference type="GO" id="GO:0008033">
    <property type="term" value="P:tRNA processing"/>
    <property type="evidence" value="ECO:0007669"/>
    <property type="project" value="UniProtKB-KW"/>
</dbReference>
<reference evidence="15 16" key="1">
    <citation type="submission" date="2024-01" db="EMBL/GenBank/DDBJ databases">
        <title>Comparative genomics of Cryptococcus and Kwoniella reveals pathogenesis evolution and contrasting modes of karyotype evolution via chromosome fusion or intercentromeric recombination.</title>
        <authorList>
            <person name="Coelho M.A."/>
            <person name="David-Palma M."/>
            <person name="Shea T."/>
            <person name="Bowers K."/>
            <person name="McGinley-Smith S."/>
            <person name="Mohammad A.W."/>
            <person name="Gnirke A."/>
            <person name="Yurkov A.M."/>
            <person name="Nowrousian M."/>
            <person name="Sun S."/>
            <person name="Cuomo C.A."/>
            <person name="Heitman J."/>
        </authorList>
    </citation>
    <scope>NUCLEOTIDE SEQUENCE [LARGE SCALE GENOMIC DNA]</scope>
    <source>
        <strain evidence="15 16">CBS 6074</strain>
    </source>
</reference>
<proteinExistence type="inferred from homology"/>
<evidence type="ECO:0000256" key="5">
    <source>
        <dbReference type="ARBA" id="ARBA00022490"/>
    </source>
</evidence>
<comment type="subcellular location">
    <subcellularLocation>
        <location evidence="1">Cytoplasm</location>
    </subcellularLocation>
</comment>
<evidence type="ECO:0000313" key="16">
    <source>
        <dbReference type="Proteomes" id="UP001355207"/>
    </source>
</evidence>
<evidence type="ECO:0000259" key="14">
    <source>
        <dbReference type="PROSITE" id="PS51163"/>
    </source>
</evidence>
<evidence type="ECO:0000256" key="12">
    <source>
        <dbReference type="ARBA" id="ARBA00048366"/>
    </source>
</evidence>
<evidence type="ECO:0000256" key="1">
    <source>
        <dbReference type="ARBA" id="ARBA00004496"/>
    </source>
</evidence>
<dbReference type="EMBL" id="CP144103">
    <property type="protein sequence ID" value="WWC89751.1"/>
    <property type="molecule type" value="Genomic_DNA"/>
</dbReference>
<accession>A0AAX4JWW5</accession>
<keyword evidence="5" id="KW-0963">Cytoplasm</keyword>
<dbReference type="GO" id="GO:0005737">
    <property type="term" value="C:cytoplasm"/>
    <property type="evidence" value="ECO:0007669"/>
    <property type="project" value="UniProtKB-SubCell"/>
</dbReference>
<dbReference type="GeneID" id="91095347"/>
<dbReference type="FunFam" id="3.90.870.10:FF:000009">
    <property type="entry name" value="Threonylcarbamoyl-AMP synthase, putative"/>
    <property type="match status" value="1"/>
</dbReference>
<evidence type="ECO:0000256" key="10">
    <source>
        <dbReference type="ARBA" id="ARBA00022840"/>
    </source>
</evidence>
<keyword evidence="7" id="KW-0819">tRNA processing</keyword>
<dbReference type="Pfam" id="PF03481">
    <property type="entry name" value="Sua5_C"/>
    <property type="match status" value="1"/>
</dbReference>
<dbReference type="Pfam" id="PF01300">
    <property type="entry name" value="Sua5_yciO_yrdC"/>
    <property type="match status" value="1"/>
</dbReference>
<evidence type="ECO:0000256" key="4">
    <source>
        <dbReference type="ARBA" id="ARBA00015492"/>
    </source>
</evidence>
<evidence type="ECO:0000256" key="13">
    <source>
        <dbReference type="SAM" id="MobiDB-lite"/>
    </source>
</evidence>
<dbReference type="Gene3D" id="3.40.50.11030">
    <property type="entry name" value="Threonylcarbamoyl-AMP synthase, C-terminal domain"/>
    <property type="match status" value="1"/>
</dbReference>
<keyword evidence="8" id="KW-0548">Nucleotidyltransferase</keyword>
<dbReference type="SUPFAM" id="SSF55821">
    <property type="entry name" value="YrdC/RibB"/>
    <property type="match status" value="1"/>
</dbReference>
<evidence type="ECO:0000256" key="6">
    <source>
        <dbReference type="ARBA" id="ARBA00022679"/>
    </source>
</evidence>
<dbReference type="InterPro" id="IPR005145">
    <property type="entry name" value="Sua5_C"/>
</dbReference>
<evidence type="ECO:0000256" key="7">
    <source>
        <dbReference type="ARBA" id="ARBA00022694"/>
    </source>
</evidence>
<keyword evidence="6" id="KW-0808">Transferase</keyword>
<dbReference type="GO" id="GO:0061710">
    <property type="term" value="F:L-threonylcarbamoyladenylate synthase"/>
    <property type="evidence" value="ECO:0007669"/>
    <property type="project" value="UniProtKB-EC"/>
</dbReference>
<feature type="domain" description="YrdC-like" evidence="14">
    <location>
        <begin position="40"/>
        <end position="236"/>
    </location>
</feature>
<feature type="compositionally biased region" description="Polar residues" evidence="13">
    <location>
        <begin position="272"/>
        <end position="293"/>
    </location>
</feature>
<evidence type="ECO:0000313" key="15">
    <source>
        <dbReference type="EMBL" id="WWC89751.1"/>
    </source>
</evidence>
<dbReference type="NCBIfam" id="TIGR00057">
    <property type="entry name" value="L-threonylcarbamoyladenylate synthase"/>
    <property type="match status" value="1"/>
</dbReference>
<dbReference type="PANTHER" id="PTHR17490">
    <property type="entry name" value="SUA5"/>
    <property type="match status" value="1"/>
</dbReference>
<keyword evidence="10" id="KW-0067">ATP-binding</keyword>
<dbReference type="InterPro" id="IPR038385">
    <property type="entry name" value="Sua5/YwlC_C"/>
</dbReference>
<evidence type="ECO:0000256" key="8">
    <source>
        <dbReference type="ARBA" id="ARBA00022695"/>
    </source>
</evidence>
<name>A0AAX4JWW5_9TREE</name>
<dbReference type="InterPro" id="IPR006070">
    <property type="entry name" value="Sua5-like_dom"/>
</dbReference>
<sequence>MASNTPILPCLDFNSIQIAPSSSSSTPLDSPNFDIPPSILPHLETASKHLHNHETVAVPTETVYGLAASSLSQQGLKSIYRIKNRPSDNPLIIHVSSLDMLRKVIPENYEISELYMELINEFWPGPISLLFPSRNSSINNNTSLKTNAIRMPSHKLALALIHHSNLPLSAPSANSSGRPSPTKAEHVYNDLNGSTGLGCILDGGDCGVGVESTVINGLEWIKNGGGRIDILRPGGLGIEQIQEIVEKVDGKKGLTEILLHGKPWKPYPQMPDGSTSDSNGYQQSTKVKSNGTANPLAEKIKPIDLPPSTPGLKYRHYSPKVPVYLLQPNTIFPRPINLPEEAESSTQAILRQISQRIPTNEKGKQKIGVLHYENSPLSSQLVHCVKERDDIQLVPISLGLDSASAAQRLFAGMLTLERIPPENQMEKTGVDAILIEGCSDEGLGLAVMERVSKAVGGGGILGDVRTGEGEVSNNAAKESNTFWVNVTSTL</sequence>
<comment type="similarity">
    <text evidence="2">Belongs to the SUA5 family.</text>
</comment>
<dbReference type="PANTHER" id="PTHR17490:SF16">
    <property type="entry name" value="THREONYLCARBAMOYL-AMP SYNTHASE"/>
    <property type="match status" value="1"/>
</dbReference>
<evidence type="ECO:0000256" key="9">
    <source>
        <dbReference type="ARBA" id="ARBA00022741"/>
    </source>
</evidence>
<dbReference type="PROSITE" id="PS51163">
    <property type="entry name" value="YRDC"/>
    <property type="match status" value="1"/>
</dbReference>
<dbReference type="Proteomes" id="UP001355207">
    <property type="component" value="Chromosome 6"/>
</dbReference>
<dbReference type="InterPro" id="IPR017945">
    <property type="entry name" value="DHBP_synth_RibB-like_a/b_dom"/>
</dbReference>
<dbReference type="AlphaFoldDB" id="A0AAX4JWW5"/>
<comment type="catalytic activity">
    <reaction evidence="12">
        <text>L-threonine + hydrogencarbonate + ATP = L-threonylcarbamoyladenylate + diphosphate + H2O</text>
        <dbReference type="Rhea" id="RHEA:36407"/>
        <dbReference type="ChEBI" id="CHEBI:15377"/>
        <dbReference type="ChEBI" id="CHEBI:17544"/>
        <dbReference type="ChEBI" id="CHEBI:30616"/>
        <dbReference type="ChEBI" id="CHEBI:33019"/>
        <dbReference type="ChEBI" id="CHEBI:57926"/>
        <dbReference type="ChEBI" id="CHEBI:73682"/>
        <dbReference type="EC" id="2.7.7.87"/>
    </reaction>
</comment>
<feature type="region of interest" description="Disordered" evidence="13">
    <location>
        <begin position="265"/>
        <end position="304"/>
    </location>
</feature>
<dbReference type="Gene3D" id="3.90.870.10">
    <property type="entry name" value="DHBP synthase"/>
    <property type="match status" value="1"/>
</dbReference>
<dbReference type="RefSeq" id="XP_066076514.1">
    <property type="nucleotide sequence ID" value="XM_066220417.1"/>
</dbReference>
<dbReference type="InterPro" id="IPR050156">
    <property type="entry name" value="TC-AMP_synthase_SUA5"/>
</dbReference>
<dbReference type="GO" id="GO:0000049">
    <property type="term" value="F:tRNA binding"/>
    <property type="evidence" value="ECO:0007669"/>
    <property type="project" value="TreeGrafter"/>
</dbReference>
<organism evidence="15 16">
    <name type="scientific">Kwoniella dendrophila CBS 6074</name>
    <dbReference type="NCBI Taxonomy" id="1295534"/>
    <lineage>
        <taxon>Eukaryota</taxon>
        <taxon>Fungi</taxon>
        <taxon>Dikarya</taxon>
        <taxon>Basidiomycota</taxon>
        <taxon>Agaricomycotina</taxon>
        <taxon>Tremellomycetes</taxon>
        <taxon>Tremellales</taxon>
        <taxon>Cryptococcaceae</taxon>
        <taxon>Kwoniella</taxon>
    </lineage>
</organism>
<dbReference type="GO" id="GO:0006450">
    <property type="term" value="P:regulation of translational fidelity"/>
    <property type="evidence" value="ECO:0007669"/>
    <property type="project" value="TreeGrafter"/>
</dbReference>
<evidence type="ECO:0000256" key="3">
    <source>
        <dbReference type="ARBA" id="ARBA00012584"/>
    </source>
</evidence>
<dbReference type="GO" id="GO:0005524">
    <property type="term" value="F:ATP binding"/>
    <property type="evidence" value="ECO:0007669"/>
    <property type="project" value="UniProtKB-KW"/>
</dbReference>
<keyword evidence="9" id="KW-0547">Nucleotide-binding</keyword>
<keyword evidence="16" id="KW-1185">Reference proteome</keyword>
<evidence type="ECO:0000256" key="2">
    <source>
        <dbReference type="ARBA" id="ARBA00007663"/>
    </source>
</evidence>
<evidence type="ECO:0000256" key="11">
    <source>
        <dbReference type="ARBA" id="ARBA00029774"/>
    </source>
</evidence>
<dbReference type="GO" id="GO:0003725">
    <property type="term" value="F:double-stranded RNA binding"/>
    <property type="evidence" value="ECO:0007669"/>
    <property type="project" value="InterPro"/>
</dbReference>
<protein>
    <recommendedName>
        <fullName evidence="4">Threonylcarbamoyl-AMP synthase</fullName>
        <ecNumber evidence="3">2.7.7.87</ecNumber>
    </recommendedName>
    <alternativeName>
        <fullName evidence="11">L-threonylcarbamoyladenylate synthase</fullName>
    </alternativeName>
</protein>
<gene>
    <name evidence="15" type="ORF">L201_004677</name>
</gene>
<dbReference type="EC" id="2.7.7.87" evidence="3"/>